<comment type="caution">
    <text evidence="6">The sequence shown here is derived from an EMBL/GenBank/DDBJ whole genome shotgun (WGS) entry which is preliminary data.</text>
</comment>
<dbReference type="Gene3D" id="1.25.40.20">
    <property type="entry name" value="Ankyrin repeat-containing domain"/>
    <property type="match status" value="1"/>
</dbReference>
<keyword evidence="1" id="KW-0677">Repeat</keyword>
<dbReference type="SMART" id="SM00248">
    <property type="entry name" value="ANK"/>
    <property type="match status" value="3"/>
</dbReference>
<dbReference type="SUPFAM" id="SSF48403">
    <property type="entry name" value="Ankyrin repeat"/>
    <property type="match status" value="1"/>
</dbReference>
<evidence type="ECO:0000256" key="4">
    <source>
        <dbReference type="SAM" id="MobiDB-lite"/>
    </source>
</evidence>
<dbReference type="EMBL" id="JABANN010000339">
    <property type="protein sequence ID" value="KAF4661839.1"/>
    <property type="molecule type" value="Genomic_DNA"/>
</dbReference>
<feature type="repeat" description="ANK" evidence="3">
    <location>
        <begin position="40"/>
        <end position="72"/>
    </location>
</feature>
<dbReference type="PANTHER" id="PTHR24198:SF165">
    <property type="entry name" value="ANKYRIN REPEAT-CONTAINING PROTEIN-RELATED"/>
    <property type="match status" value="1"/>
</dbReference>
<dbReference type="InterPro" id="IPR002110">
    <property type="entry name" value="Ankyrin_rpt"/>
</dbReference>
<dbReference type="PROSITE" id="PS50297">
    <property type="entry name" value="ANK_REP_REGION"/>
    <property type="match status" value="1"/>
</dbReference>
<gene>
    <name evidence="6" type="ORF">FOL46_005558</name>
    <name evidence="5" type="ORF">FOZ61_006037</name>
</gene>
<keyword evidence="2 3" id="KW-0040">ANK repeat</keyword>
<dbReference type="PANTHER" id="PTHR24198">
    <property type="entry name" value="ANKYRIN REPEAT AND PROTEIN KINASE DOMAIN-CONTAINING PROTEIN"/>
    <property type="match status" value="1"/>
</dbReference>
<evidence type="ECO:0000256" key="2">
    <source>
        <dbReference type="ARBA" id="ARBA00023043"/>
    </source>
</evidence>
<proteinExistence type="predicted"/>
<name>A0A7J6LRC6_PEROL</name>
<dbReference type="Proteomes" id="UP000570595">
    <property type="component" value="Unassembled WGS sequence"/>
</dbReference>
<reference evidence="7 8" key="1">
    <citation type="submission" date="2020-04" db="EMBL/GenBank/DDBJ databases">
        <title>Perkinsus olseni comparative genomics.</title>
        <authorList>
            <person name="Bogema D.R."/>
        </authorList>
    </citation>
    <scope>NUCLEOTIDE SEQUENCE [LARGE SCALE GENOMIC DNA]</scope>
    <source>
        <strain evidence="5">ATCC PRA-179</strain>
        <strain evidence="6">ATCC PRA-31</strain>
    </source>
</reference>
<sequence length="155" mass="17316">MNSEEEIELFEYSRRGNYDEVHRLLVVDKSVKPDDYEAYDGSTPFLMACRNGHADIARLLLEHGANIDARTEDLSNCLILASAGRSPDTVKLLLEKGVNVNYANEDGVTALELAKEHNRKEVANLLRGAGATEPDNNRELPPAKPSERWQYGAFE</sequence>
<dbReference type="Pfam" id="PF12796">
    <property type="entry name" value="Ank_2"/>
    <property type="match status" value="1"/>
</dbReference>
<evidence type="ECO:0008006" key="9">
    <source>
        <dbReference type="Google" id="ProtNLM"/>
    </source>
</evidence>
<dbReference type="OrthoDB" id="420521at2759"/>
<evidence type="ECO:0000313" key="5">
    <source>
        <dbReference type="EMBL" id="KAF4657814.1"/>
    </source>
</evidence>
<accession>A0A7J6LRC6</accession>
<dbReference type="EMBL" id="JABAHT010000336">
    <property type="protein sequence ID" value="KAF4657814.1"/>
    <property type="molecule type" value="Genomic_DNA"/>
</dbReference>
<evidence type="ECO:0000313" key="7">
    <source>
        <dbReference type="Proteomes" id="UP000570595"/>
    </source>
</evidence>
<evidence type="ECO:0000256" key="1">
    <source>
        <dbReference type="ARBA" id="ARBA00022737"/>
    </source>
</evidence>
<dbReference type="AlphaFoldDB" id="A0A7J6LRC6"/>
<feature type="region of interest" description="Disordered" evidence="4">
    <location>
        <begin position="126"/>
        <end position="155"/>
    </location>
</feature>
<evidence type="ECO:0000313" key="6">
    <source>
        <dbReference type="EMBL" id="KAF4661839.1"/>
    </source>
</evidence>
<protein>
    <recommendedName>
        <fullName evidence="9">Ankyrin repeat domain-containing protein</fullName>
    </recommendedName>
</protein>
<dbReference type="Proteomes" id="UP000572268">
    <property type="component" value="Unassembled WGS sequence"/>
</dbReference>
<organism evidence="6 8">
    <name type="scientific">Perkinsus olseni</name>
    <name type="common">Perkinsus atlanticus</name>
    <dbReference type="NCBI Taxonomy" id="32597"/>
    <lineage>
        <taxon>Eukaryota</taxon>
        <taxon>Sar</taxon>
        <taxon>Alveolata</taxon>
        <taxon>Perkinsozoa</taxon>
        <taxon>Perkinsea</taxon>
        <taxon>Perkinsida</taxon>
        <taxon>Perkinsidae</taxon>
        <taxon>Perkinsus</taxon>
    </lineage>
</organism>
<evidence type="ECO:0000256" key="3">
    <source>
        <dbReference type="PROSITE-ProRule" id="PRU00023"/>
    </source>
</evidence>
<dbReference type="PROSITE" id="PS50088">
    <property type="entry name" value="ANK_REPEAT"/>
    <property type="match status" value="1"/>
</dbReference>
<evidence type="ECO:0000313" key="8">
    <source>
        <dbReference type="Proteomes" id="UP000572268"/>
    </source>
</evidence>
<dbReference type="InterPro" id="IPR036770">
    <property type="entry name" value="Ankyrin_rpt-contain_sf"/>
</dbReference>
<dbReference type="PRINTS" id="PR01415">
    <property type="entry name" value="ANKYRIN"/>
</dbReference>